<protein>
    <submittedName>
        <fullName evidence="1">Uncharacterized protein</fullName>
    </submittedName>
</protein>
<gene>
    <name evidence="1" type="ORF">PVAG01_04502</name>
</gene>
<evidence type="ECO:0000313" key="1">
    <source>
        <dbReference type="EMBL" id="KAL3425221.1"/>
    </source>
</evidence>
<name>A0ABR4PPE5_9HELO</name>
<dbReference type="EMBL" id="JBFCZG010000003">
    <property type="protein sequence ID" value="KAL3425221.1"/>
    <property type="molecule type" value="Genomic_DNA"/>
</dbReference>
<keyword evidence="2" id="KW-1185">Reference proteome</keyword>
<dbReference type="Proteomes" id="UP001629113">
    <property type="component" value="Unassembled WGS sequence"/>
</dbReference>
<evidence type="ECO:0000313" key="2">
    <source>
        <dbReference type="Proteomes" id="UP001629113"/>
    </source>
</evidence>
<comment type="caution">
    <text evidence="1">The sequence shown here is derived from an EMBL/GenBank/DDBJ whole genome shotgun (WGS) entry which is preliminary data.</text>
</comment>
<accession>A0ABR4PPE5</accession>
<reference evidence="1 2" key="1">
    <citation type="submission" date="2024-06" db="EMBL/GenBank/DDBJ databases">
        <title>Complete genome of Phlyctema vagabunda strain 19-DSS-EL-015.</title>
        <authorList>
            <person name="Fiorenzani C."/>
        </authorList>
    </citation>
    <scope>NUCLEOTIDE SEQUENCE [LARGE SCALE GENOMIC DNA]</scope>
    <source>
        <strain evidence="1 2">19-DSS-EL-015</strain>
    </source>
</reference>
<proteinExistence type="predicted"/>
<organism evidence="1 2">
    <name type="scientific">Phlyctema vagabunda</name>
    <dbReference type="NCBI Taxonomy" id="108571"/>
    <lineage>
        <taxon>Eukaryota</taxon>
        <taxon>Fungi</taxon>
        <taxon>Dikarya</taxon>
        <taxon>Ascomycota</taxon>
        <taxon>Pezizomycotina</taxon>
        <taxon>Leotiomycetes</taxon>
        <taxon>Helotiales</taxon>
        <taxon>Dermateaceae</taxon>
        <taxon>Phlyctema</taxon>
    </lineage>
</organism>
<sequence>MEYALGYIVKFSATFFYLFRRVLSAPTSIFRFIRKPLSLMADLNAPNDSGSQSTELKIAVLQDLFQSLTKHIDHNSTVVQETLKAEFNSTRELLGSIKHHVEDTGARSGLQAGHHEILPSKIPSEESRTIGESLENTLLNQIDTLEASNKELTFKINQMVNPVEHRQALKSLESSLDWYKEAYAKQKTHAGRLQTHITQNATNANEVIDFEVKGKFEYIRARIQSIVKKYCVGRPSKPRKDAGDSDIDRIERDRSYKLSQLHYLTEDDEDEFCSYWARGKIYSILESRIFNQYVYGLDTDLDETLADFEKLILKHNPGSDIGDWRALTIQYGKSLNMTNQSLVKTIARDLEAIFYPWVSDKYRSTYHAKGSRSGSKPSRDSPPSALFQDLLDICQHAYQLAVMLRQSRDKYTFRSIPEKTEIEADEDNYYELVDINGPDGQKTKKVGSRVWLCLFGALVKEPLYGEQLVMAKAQVICKTHRATPERPGSPKRHDTR</sequence>